<dbReference type="InterPro" id="IPR017937">
    <property type="entry name" value="Thioredoxin_CS"/>
</dbReference>
<reference evidence="3 5" key="2">
    <citation type="submission" date="2014-07" db="EMBL/GenBank/DDBJ databases">
        <title>Porphyromonadaceae bacterium OUH 334697 = ATCC BAA-2682 = DSM 28341 draft genome.</title>
        <authorList>
            <person name="Sydenham T.V."/>
            <person name="Hasman H."/>
            <person name="Justesen U.S."/>
        </authorList>
    </citation>
    <scope>NUCLEOTIDE SEQUENCE [LARGE SCALE GENOMIC DNA]</scope>
    <source>
        <strain evidence="3 5">OUH 334697</strain>
    </source>
</reference>
<dbReference type="GO" id="GO:0016491">
    <property type="term" value="F:oxidoreductase activity"/>
    <property type="evidence" value="ECO:0007669"/>
    <property type="project" value="InterPro"/>
</dbReference>
<dbReference type="EMBL" id="JPIT01000031">
    <property type="protein sequence ID" value="KIO43826.1"/>
    <property type="molecule type" value="Genomic_DNA"/>
</dbReference>
<reference evidence="4 6" key="1">
    <citation type="submission" date="2014-07" db="EMBL/GenBank/DDBJ databases">
        <title>Porphyromonadaceae bacterium OUH 308042 = ATCC BAA-2681 = DSM 28342 draft genome.</title>
        <authorList>
            <person name="Sydenham T.V."/>
            <person name="Hasman H."/>
            <person name="Justensen U.S."/>
        </authorList>
    </citation>
    <scope>NUCLEOTIDE SEQUENCE [LARGE SCALE GENOMIC DNA]</scope>
    <source>
        <strain evidence="4 6">OUH 308042</strain>
    </source>
</reference>
<organism evidence="4 6">
    <name type="scientific">Sanguibacteroides justesenii</name>
    <dbReference type="NCBI Taxonomy" id="1547597"/>
    <lineage>
        <taxon>Bacteria</taxon>
        <taxon>Pseudomonadati</taxon>
        <taxon>Bacteroidota</taxon>
        <taxon>Bacteroidia</taxon>
        <taxon>Bacteroidales</taxon>
        <taxon>Porphyromonadaceae</taxon>
        <taxon>Sanguibacteroides</taxon>
    </lineage>
</organism>
<dbReference type="PROSITE" id="PS51352">
    <property type="entry name" value="THIOREDOXIN_2"/>
    <property type="match status" value="1"/>
</dbReference>
<dbReference type="Proteomes" id="UP000031980">
    <property type="component" value="Unassembled WGS sequence"/>
</dbReference>
<sequence length="170" mass="19830">MKRLWIIGVMLLLMGGISWVFAQEKETLVKVGDRVPSFEVKMFDGTEIKIDDLKGKVVLINFWATWCPPCQAELKRVQKEIIDRFKGKDFVFLPISREDSYEQIKKFREKNGYTFPMGMDTDRKIFEKFATSSIPRNYIVGKDGKIVYLEIGYDEASFKALIEKIEQLLK</sequence>
<dbReference type="SUPFAM" id="SSF52833">
    <property type="entry name" value="Thioredoxin-like"/>
    <property type="match status" value="1"/>
</dbReference>
<proteinExistence type="predicted"/>
<protein>
    <recommendedName>
        <fullName evidence="2">Thioredoxin domain-containing protein</fullName>
    </recommendedName>
</protein>
<dbReference type="PROSITE" id="PS00194">
    <property type="entry name" value="THIOREDOXIN_1"/>
    <property type="match status" value="1"/>
</dbReference>
<dbReference type="InterPro" id="IPR000866">
    <property type="entry name" value="AhpC/TSA"/>
</dbReference>
<evidence type="ECO:0000313" key="4">
    <source>
        <dbReference type="EMBL" id="KIO45990.1"/>
    </source>
</evidence>
<evidence type="ECO:0000256" key="1">
    <source>
        <dbReference type="ARBA" id="ARBA00023284"/>
    </source>
</evidence>
<dbReference type="InterPro" id="IPR050553">
    <property type="entry name" value="Thioredoxin_ResA/DsbE_sf"/>
</dbReference>
<dbReference type="EMBL" id="JPIU01000037">
    <property type="protein sequence ID" value="KIO45990.1"/>
    <property type="molecule type" value="Genomic_DNA"/>
</dbReference>
<dbReference type="Proteomes" id="UP000031937">
    <property type="component" value="Unassembled WGS sequence"/>
</dbReference>
<evidence type="ECO:0000313" key="5">
    <source>
        <dbReference type="Proteomes" id="UP000031937"/>
    </source>
</evidence>
<dbReference type="OrthoDB" id="9794348at2"/>
<evidence type="ECO:0000259" key="2">
    <source>
        <dbReference type="PROSITE" id="PS51352"/>
    </source>
</evidence>
<accession>A0A0C3R773</accession>
<evidence type="ECO:0000313" key="3">
    <source>
        <dbReference type="EMBL" id="KIO43826.1"/>
    </source>
</evidence>
<name>A0A0C3R773_9PORP</name>
<keyword evidence="1" id="KW-0676">Redox-active center</keyword>
<dbReference type="GO" id="GO:0016209">
    <property type="term" value="F:antioxidant activity"/>
    <property type="evidence" value="ECO:0007669"/>
    <property type="project" value="InterPro"/>
</dbReference>
<dbReference type="PANTHER" id="PTHR42852:SF13">
    <property type="entry name" value="PROTEIN DIPZ"/>
    <property type="match status" value="1"/>
</dbReference>
<dbReference type="RefSeq" id="WP_041504001.1">
    <property type="nucleotide sequence ID" value="NZ_JPIT01000031.1"/>
</dbReference>
<gene>
    <name evidence="4" type="ORF">BA92_06010</name>
    <name evidence="3" type="ORF">IE90_12065</name>
</gene>
<dbReference type="Pfam" id="PF00578">
    <property type="entry name" value="AhpC-TSA"/>
    <property type="match status" value="1"/>
</dbReference>
<keyword evidence="6" id="KW-1185">Reference proteome</keyword>
<dbReference type="Gene3D" id="3.40.30.10">
    <property type="entry name" value="Glutaredoxin"/>
    <property type="match status" value="1"/>
</dbReference>
<dbReference type="InterPro" id="IPR013766">
    <property type="entry name" value="Thioredoxin_domain"/>
</dbReference>
<evidence type="ECO:0000313" key="6">
    <source>
        <dbReference type="Proteomes" id="UP000031980"/>
    </source>
</evidence>
<dbReference type="CDD" id="cd02966">
    <property type="entry name" value="TlpA_like_family"/>
    <property type="match status" value="1"/>
</dbReference>
<dbReference type="AlphaFoldDB" id="A0A0C3R773"/>
<feature type="domain" description="Thioredoxin" evidence="2">
    <location>
        <begin position="29"/>
        <end position="170"/>
    </location>
</feature>
<dbReference type="InterPro" id="IPR036249">
    <property type="entry name" value="Thioredoxin-like_sf"/>
</dbReference>
<comment type="caution">
    <text evidence="4">The sequence shown here is derived from an EMBL/GenBank/DDBJ whole genome shotgun (WGS) entry which is preliminary data.</text>
</comment>
<dbReference type="PANTHER" id="PTHR42852">
    <property type="entry name" value="THIOL:DISULFIDE INTERCHANGE PROTEIN DSBE"/>
    <property type="match status" value="1"/>
</dbReference>